<comment type="caution">
    <text evidence="3">The sequence shown here is derived from an EMBL/GenBank/DDBJ whole genome shotgun (WGS) entry which is preliminary data.</text>
</comment>
<name>A0ABR4C6K2_9HELO</name>
<reference evidence="3 4" key="1">
    <citation type="journal article" date="2024" name="Commun. Biol.">
        <title>Comparative genomic analysis of thermophilic fungi reveals convergent evolutionary adaptations and gene losses.</title>
        <authorList>
            <person name="Steindorff A.S."/>
            <person name="Aguilar-Pontes M.V."/>
            <person name="Robinson A.J."/>
            <person name="Andreopoulos B."/>
            <person name="LaButti K."/>
            <person name="Kuo A."/>
            <person name="Mondo S."/>
            <person name="Riley R."/>
            <person name="Otillar R."/>
            <person name="Haridas S."/>
            <person name="Lipzen A."/>
            <person name="Grimwood J."/>
            <person name="Schmutz J."/>
            <person name="Clum A."/>
            <person name="Reid I.D."/>
            <person name="Moisan M.C."/>
            <person name="Butler G."/>
            <person name="Nguyen T.T.M."/>
            <person name="Dewar K."/>
            <person name="Conant G."/>
            <person name="Drula E."/>
            <person name="Henrissat B."/>
            <person name="Hansel C."/>
            <person name="Singer S."/>
            <person name="Hutchinson M.I."/>
            <person name="de Vries R.P."/>
            <person name="Natvig D.O."/>
            <person name="Powell A.J."/>
            <person name="Tsang A."/>
            <person name="Grigoriev I.V."/>
        </authorList>
    </citation>
    <scope>NUCLEOTIDE SEQUENCE [LARGE SCALE GENOMIC DNA]</scope>
    <source>
        <strain evidence="3 4">CBS 494.80</strain>
    </source>
</reference>
<dbReference type="EMBL" id="JAZHXI010000013">
    <property type="protein sequence ID" value="KAL2064703.1"/>
    <property type="molecule type" value="Genomic_DNA"/>
</dbReference>
<keyword evidence="2" id="KW-0812">Transmembrane</keyword>
<proteinExistence type="predicted"/>
<sequence>MARSLVFFVAWRIDAPVYIVILLLFGALQSVPRNPLHHKDASSFQSIKHRALRRSIEQQTSKNSLLNTTTSSSRSKVVTNFWMYIYHGDWHAVVPTISTHPLAERTASPAVLGAQTHLPIPQNGGQGVKRKARIPSFETSDSEGEEQAKPTKKPRKSVAEKEKAVVGTGQNEEACLCVDNTQQRVGENEGRVAPLLLRSSDLSAGDERYHVPFSVRVIFSQVLREENEISLNIPRFSDQIEAPRLGLQGYTRPLTAEVHTAHYGQQAANQSVTMAEPDPDPDSLFLPEGPAVKTTLTGALTVDGKVHLIITYTDIYASNKPCGLQTAEVHTAYTKAEAKKSSAVEPDREITKPAVIEAAPAVAERATAKKPKITAKVQKGKAAPAATEGDSRPRISCATRKTRRRERSEEESVTIRPGGLLTTTVVWSDDKTHKDFRKSMQLSHEEVAALQELRWITLNNKSYEILTRTKAKAKWAKISGDGSLQYQVQFLRKIIDGRVVKDDSIAGTATDIEEFKLEVFFEVNAAFDASAKVLLHGDQVASQ</sequence>
<feature type="region of interest" description="Disordered" evidence="1">
    <location>
        <begin position="370"/>
        <end position="413"/>
    </location>
</feature>
<evidence type="ECO:0000256" key="2">
    <source>
        <dbReference type="SAM" id="Phobius"/>
    </source>
</evidence>
<keyword evidence="2" id="KW-1133">Transmembrane helix</keyword>
<dbReference type="Proteomes" id="UP001595075">
    <property type="component" value="Unassembled WGS sequence"/>
</dbReference>
<feature type="region of interest" description="Disordered" evidence="1">
    <location>
        <begin position="116"/>
        <end position="165"/>
    </location>
</feature>
<evidence type="ECO:0000313" key="3">
    <source>
        <dbReference type="EMBL" id="KAL2064703.1"/>
    </source>
</evidence>
<organism evidence="3 4">
    <name type="scientific">Oculimacula yallundae</name>
    <dbReference type="NCBI Taxonomy" id="86028"/>
    <lineage>
        <taxon>Eukaryota</taxon>
        <taxon>Fungi</taxon>
        <taxon>Dikarya</taxon>
        <taxon>Ascomycota</taxon>
        <taxon>Pezizomycotina</taxon>
        <taxon>Leotiomycetes</taxon>
        <taxon>Helotiales</taxon>
        <taxon>Ploettnerulaceae</taxon>
        <taxon>Oculimacula</taxon>
    </lineage>
</organism>
<keyword evidence="4" id="KW-1185">Reference proteome</keyword>
<feature type="transmembrane region" description="Helical" evidence="2">
    <location>
        <begin position="5"/>
        <end position="28"/>
    </location>
</feature>
<keyword evidence="2" id="KW-0472">Membrane</keyword>
<evidence type="ECO:0000256" key="1">
    <source>
        <dbReference type="SAM" id="MobiDB-lite"/>
    </source>
</evidence>
<protein>
    <submittedName>
        <fullName evidence="3">Uncharacterized protein</fullName>
    </submittedName>
</protein>
<evidence type="ECO:0000313" key="4">
    <source>
        <dbReference type="Proteomes" id="UP001595075"/>
    </source>
</evidence>
<accession>A0ABR4C6K2</accession>
<gene>
    <name evidence="3" type="ORF">VTL71DRAFT_3841</name>
</gene>